<dbReference type="EMBL" id="RKHR01000003">
    <property type="protein sequence ID" value="ROS05573.1"/>
    <property type="molecule type" value="Genomic_DNA"/>
</dbReference>
<dbReference type="AlphaFoldDB" id="A0A3N2E0D6"/>
<reference evidence="1 2" key="1">
    <citation type="submission" date="2018-11" db="EMBL/GenBank/DDBJ databases">
        <title>Genomic Encyclopedia of Type Strains, Phase IV (KMG-IV): sequencing the most valuable type-strain genomes for metagenomic binning, comparative biology and taxonomic classification.</title>
        <authorList>
            <person name="Goeker M."/>
        </authorList>
    </citation>
    <scope>NUCLEOTIDE SEQUENCE [LARGE SCALE GENOMIC DNA]</scope>
    <source>
        <strain evidence="1 2">DSM 100316</strain>
    </source>
</reference>
<evidence type="ECO:0000313" key="1">
    <source>
        <dbReference type="EMBL" id="ROS05573.1"/>
    </source>
</evidence>
<accession>A0A3N2E0D6</accession>
<comment type="caution">
    <text evidence="1">The sequence shown here is derived from an EMBL/GenBank/DDBJ whole genome shotgun (WGS) entry which is preliminary data.</text>
</comment>
<protein>
    <submittedName>
        <fullName evidence="1">Uncharacterized protein</fullName>
    </submittedName>
</protein>
<keyword evidence="2" id="KW-1185">Reference proteome</keyword>
<sequence>MSMNKTICSRSKEVVSWPPVGTYTGRCVVGICQDGLLDRTTIAYDVPTLV</sequence>
<dbReference type="Proteomes" id="UP000275394">
    <property type="component" value="Unassembled WGS sequence"/>
</dbReference>
<name>A0A3N2E0D6_9GAMM</name>
<organism evidence="1 2">
    <name type="scientific">Sinobacterium caligoides</name>
    <dbReference type="NCBI Taxonomy" id="933926"/>
    <lineage>
        <taxon>Bacteria</taxon>
        <taxon>Pseudomonadati</taxon>
        <taxon>Pseudomonadota</taxon>
        <taxon>Gammaproteobacteria</taxon>
        <taxon>Cellvibrionales</taxon>
        <taxon>Spongiibacteraceae</taxon>
        <taxon>Sinobacterium</taxon>
    </lineage>
</organism>
<gene>
    <name evidence="1" type="ORF">EDC56_1110</name>
</gene>
<evidence type="ECO:0000313" key="2">
    <source>
        <dbReference type="Proteomes" id="UP000275394"/>
    </source>
</evidence>
<proteinExistence type="predicted"/>